<dbReference type="InterPro" id="IPR023753">
    <property type="entry name" value="FAD/NAD-binding_dom"/>
</dbReference>
<protein>
    <submittedName>
        <fullName evidence="2">Pyridine nucleotide-disulfide oxidoreductase, class II</fullName>
    </submittedName>
</protein>
<sequence length="154" mass="16718">MAYHRGVLLRQWTPHLVLLTHGAAHLSAQQRDDLEHLGVRIDERPVAQWDGQAITFEDGTRLKRDALFVTPGQAQRSRLPEQLGCARIDRGPLADVLLKVTPETGRTSVPGVYAAGDMIGEQQVVLAAASGARSAAAINADLCFEDASKRTLQT</sequence>
<organism evidence="2 3">
    <name type="scientific">Deinococcus gobiensis (strain DSM 21396 / JCM 16679 / CGMCC 1.7299 / I-0)</name>
    <dbReference type="NCBI Taxonomy" id="745776"/>
    <lineage>
        <taxon>Bacteria</taxon>
        <taxon>Thermotogati</taxon>
        <taxon>Deinococcota</taxon>
        <taxon>Deinococci</taxon>
        <taxon>Deinococcales</taxon>
        <taxon>Deinococcaceae</taxon>
        <taxon>Deinococcus</taxon>
    </lineage>
</organism>
<dbReference type="SUPFAM" id="SSF51905">
    <property type="entry name" value="FAD/NAD(P)-binding domain"/>
    <property type="match status" value="1"/>
</dbReference>
<dbReference type="Pfam" id="PF07992">
    <property type="entry name" value="Pyr_redox_2"/>
    <property type="match status" value="1"/>
</dbReference>
<reference evidence="2 3" key="1">
    <citation type="journal article" date="2012" name="PLoS ONE">
        <title>Genome sequence and transcriptome analysis of the radioresistant bacterium Deinococcus gobiensis: insights into the extreme environmental adaptations.</title>
        <authorList>
            <person name="Yuan M."/>
            <person name="Chen M."/>
            <person name="Zhang W."/>
            <person name="Lu W."/>
            <person name="Wang J."/>
            <person name="Yang M."/>
            <person name="Zhao P."/>
            <person name="Tang R."/>
            <person name="Li X."/>
            <person name="Hao Y."/>
            <person name="Zhou Z."/>
            <person name="Zhan Y."/>
            <person name="Yu H."/>
            <person name="Teng C."/>
            <person name="Yan Y."/>
            <person name="Ping S."/>
            <person name="Wang Y."/>
            <person name="Lin M."/>
        </authorList>
    </citation>
    <scope>NUCLEOTIDE SEQUENCE [LARGE SCALE GENOMIC DNA]</scope>
    <source>
        <strain evidence="3">DSM 21396 / JCM 16679 / CGMCC 1.7299 / I-0</strain>
        <plasmid evidence="2">P2</plasmid>
    </source>
</reference>
<dbReference type="Proteomes" id="UP000007575">
    <property type="component" value="Plasmid P2"/>
</dbReference>
<geneLocation type="plasmid" evidence="2 3">
    <name>P2</name>
</geneLocation>
<dbReference type="PATRIC" id="fig|745776.4.peg.3673"/>
<dbReference type="KEGG" id="dgo:DGo_PB0345"/>
<dbReference type="Gene3D" id="3.50.50.60">
    <property type="entry name" value="FAD/NAD(P)-binding domain"/>
    <property type="match status" value="2"/>
</dbReference>
<dbReference type="HOGENOM" id="CLU_1701370_0_0_0"/>
<dbReference type="EMBL" id="CP002193">
    <property type="protein sequence ID" value="AFD27614.1"/>
    <property type="molecule type" value="Genomic_DNA"/>
</dbReference>
<dbReference type="InterPro" id="IPR036188">
    <property type="entry name" value="FAD/NAD-bd_sf"/>
</dbReference>
<accession>H8H267</accession>
<evidence type="ECO:0000313" key="3">
    <source>
        <dbReference type="Proteomes" id="UP000007575"/>
    </source>
</evidence>
<keyword evidence="3" id="KW-1185">Reference proteome</keyword>
<name>H8H267_DEIGI</name>
<evidence type="ECO:0000259" key="1">
    <source>
        <dbReference type="Pfam" id="PF07992"/>
    </source>
</evidence>
<keyword evidence="2" id="KW-0614">Plasmid</keyword>
<gene>
    <name evidence="2" type="ordered locus">DGo_PB0345</name>
</gene>
<dbReference type="GO" id="GO:0016491">
    <property type="term" value="F:oxidoreductase activity"/>
    <property type="evidence" value="ECO:0007669"/>
    <property type="project" value="InterPro"/>
</dbReference>
<proteinExistence type="predicted"/>
<feature type="domain" description="FAD/NAD(P)-binding" evidence="1">
    <location>
        <begin position="25"/>
        <end position="129"/>
    </location>
</feature>
<dbReference type="AlphaFoldDB" id="H8H267"/>
<evidence type="ECO:0000313" key="2">
    <source>
        <dbReference type="EMBL" id="AFD27614.1"/>
    </source>
</evidence>